<accession>A0ABM3M1H3</accession>
<dbReference type="GeneID" id="128199484"/>
<dbReference type="Proteomes" id="UP001652582">
    <property type="component" value="Chromosome 25"/>
</dbReference>
<gene>
    <name evidence="2" type="primary">LOC128199484</name>
</gene>
<organism evidence="1 2">
    <name type="scientific">Bicyclus anynana</name>
    <name type="common">Squinting bush brown butterfly</name>
    <dbReference type="NCBI Taxonomy" id="110368"/>
    <lineage>
        <taxon>Eukaryota</taxon>
        <taxon>Metazoa</taxon>
        <taxon>Ecdysozoa</taxon>
        <taxon>Arthropoda</taxon>
        <taxon>Hexapoda</taxon>
        <taxon>Insecta</taxon>
        <taxon>Pterygota</taxon>
        <taxon>Neoptera</taxon>
        <taxon>Endopterygota</taxon>
        <taxon>Lepidoptera</taxon>
        <taxon>Glossata</taxon>
        <taxon>Ditrysia</taxon>
        <taxon>Papilionoidea</taxon>
        <taxon>Nymphalidae</taxon>
        <taxon>Satyrinae</taxon>
        <taxon>Satyrini</taxon>
        <taxon>Mycalesina</taxon>
        <taxon>Bicyclus</taxon>
    </lineage>
</organism>
<reference evidence="2" key="1">
    <citation type="submission" date="2025-08" db="UniProtKB">
        <authorList>
            <consortium name="RefSeq"/>
        </authorList>
    </citation>
    <scope>IDENTIFICATION</scope>
</reference>
<dbReference type="RefSeq" id="XP_052745281.1">
    <property type="nucleotide sequence ID" value="XM_052889321.1"/>
</dbReference>
<name>A0ABM3M1H3_BICAN</name>
<sequence>MRAVKESKISTNQIDYNKLSANHSDYSKVPASHDYSKRIEVATSDIGLYDKGIDAETECEDKYVESYEAANYEMYEQMAMAYQSDVASQTQPFRWPVSCPQSRRPVSSPCSRVKCYLFSIFGRRIAFICSTMPTL</sequence>
<proteinExistence type="predicted"/>
<protein>
    <submittedName>
        <fullName evidence="2">Uncharacterized protein LOC128199484</fullName>
    </submittedName>
</protein>
<keyword evidence="1" id="KW-1185">Reference proteome</keyword>
<evidence type="ECO:0000313" key="1">
    <source>
        <dbReference type="Proteomes" id="UP001652582"/>
    </source>
</evidence>
<evidence type="ECO:0000313" key="2">
    <source>
        <dbReference type="RefSeq" id="XP_052745281.1"/>
    </source>
</evidence>